<keyword evidence="3" id="KW-1185">Reference proteome</keyword>
<proteinExistence type="predicted"/>
<organism evidence="2 3">
    <name type="scientific">Malus baccata</name>
    <name type="common">Siberian crab apple</name>
    <name type="synonym">Pyrus baccata</name>
    <dbReference type="NCBI Taxonomy" id="106549"/>
    <lineage>
        <taxon>Eukaryota</taxon>
        <taxon>Viridiplantae</taxon>
        <taxon>Streptophyta</taxon>
        <taxon>Embryophyta</taxon>
        <taxon>Tracheophyta</taxon>
        <taxon>Spermatophyta</taxon>
        <taxon>Magnoliopsida</taxon>
        <taxon>eudicotyledons</taxon>
        <taxon>Gunneridae</taxon>
        <taxon>Pentapetalae</taxon>
        <taxon>rosids</taxon>
        <taxon>fabids</taxon>
        <taxon>Rosales</taxon>
        <taxon>Rosaceae</taxon>
        <taxon>Amygdaloideae</taxon>
        <taxon>Maleae</taxon>
        <taxon>Malus</taxon>
    </lineage>
</organism>
<accession>A0A540NSU5</accession>
<sequence>MNNKRTGQPTAQTGYESQPSAQPTYGTEYGAHPARKTLANPAVYGQTAQSPSTPEGYGQRAPQSQIANNPTFTTKEYSQLMTLLHKKNGKGS</sequence>
<protein>
    <submittedName>
        <fullName evidence="2">Uncharacterized protein</fullName>
    </submittedName>
</protein>
<name>A0A540NSU5_MALBA</name>
<dbReference type="AlphaFoldDB" id="A0A540NSU5"/>
<reference evidence="2 3" key="1">
    <citation type="journal article" date="2019" name="G3 (Bethesda)">
        <title>Sequencing of a Wild Apple (Malus baccata) Genome Unravels the Differences Between Cultivated and Wild Apple Species Regarding Disease Resistance and Cold Tolerance.</title>
        <authorList>
            <person name="Chen X."/>
        </authorList>
    </citation>
    <scope>NUCLEOTIDE SEQUENCE [LARGE SCALE GENOMIC DNA]</scope>
    <source>
        <strain evidence="3">cv. Shandingzi</strain>
        <tissue evidence="2">Leaves</tissue>
    </source>
</reference>
<dbReference type="Proteomes" id="UP000315295">
    <property type="component" value="Unassembled WGS sequence"/>
</dbReference>
<gene>
    <name evidence="2" type="ORF">C1H46_000031</name>
</gene>
<dbReference type="STRING" id="106549.A0A540NSU5"/>
<dbReference type="EMBL" id="VIEB01000005">
    <property type="protein sequence ID" value="TQE14112.1"/>
    <property type="molecule type" value="Genomic_DNA"/>
</dbReference>
<feature type="compositionally biased region" description="Polar residues" evidence="1">
    <location>
        <begin position="1"/>
        <end position="25"/>
    </location>
</feature>
<evidence type="ECO:0000313" key="2">
    <source>
        <dbReference type="EMBL" id="TQE14112.1"/>
    </source>
</evidence>
<comment type="caution">
    <text evidence="2">The sequence shown here is derived from an EMBL/GenBank/DDBJ whole genome shotgun (WGS) entry which is preliminary data.</text>
</comment>
<feature type="compositionally biased region" description="Polar residues" evidence="1">
    <location>
        <begin position="61"/>
        <end position="70"/>
    </location>
</feature>
<evidence type="ECO:0000313" key="3">
    <source>
        <dbReference type="Proteomes" id="UP000315295"/>
    </source>
</evidence>
<evidence type="ECO:0000256" key="1">
    <source>
        <dbReference type="SAM" id="MobiDB-lite"/>
    </source>
</evidence>
<feature type="region of interest" description="Disordered" evidence="1">
    <location>
        <begin position="1"/>
        <end position="70"/>
    </location>
</feature>